<dbReference type="Gene3D" id="2.120.10.80">
    <property type="entry name" value="Kelch-type beta propeller"/>
    <property type="match status" value="1"/>
</dbReference>
<dbReference type="SMART" id="SM00612">
    <property type="entry name" value="Kelch"/>
    <property type="match status" value="2"/>
</dbReference>
<dbReference type="Proteomes" id="UP001279734">
    <property type="component" value="Unassembled WGS sequence"/>
</dbReference>
<dbReference type="Pfam" id="PF24681">
    <property type="entry name" value="Kelch_KLHDC2_KLHL20_DRC7"/>
    <property type="match status" value="1"/>
</dbReference>
<dbReference type="AlphaFoldDB" id="A0AAD3SC94"/>
<dbReference type="GO" id="GO:0080037">
    <property type="term" value="P:negative regulation of cytokinin-activated signaling pathway"/>
    <property type="evidence" value="ECO:0007669"/>
    <property type="project" value="InterPro"/>
</dbReference>
<dbReference type="GO" id="GO:2000762">
    <property type="term" value="P:regulation of phenylpropanoid metabolic process"/>
    <property type="evidence" value="ECO:0007669"/>
    <property type="project" value="InterPro"/>
</dbReference>
<accession>A0AAD3SC94</accession>
<sequence>MTQFQALIPGLPEELAIECLSRLHHTAHLAAAAAVCRRWHHLIKSRDFFNHRKKTGRTQFAACLIQAVIPHGIDEELTGPPASGITFFDPMNLEWNRVDTVHDFPDGVPLFCQVSSSEGKLVLMGGWHPKSFQEMSSMFVYDITTRRFRRVKDMPSKRSLFATGEIHGKVFVAGGHDEEKNALDSAWVYDIEGDAWTELTRMSEKRDECHGLVIGSEFWVISGYDTDHQGMFKPSAEVYDTELAQWRRVEDAWNWCQSPKLCVGAGKNGKLINWAELNSEVRVGTCAVELGNRILVSGSAADEETRRCFLVERDENGEYGAFKELTVPRKFQGVIRSACCVEI</sequence>
<dbReference type="InterPro" id="IPR036047">
    <property type="entry name" value="F-box-like_dom_sf"/>
</dbReference>
<evidence type="ECO:0000313" key="3">
    <source>
        <dbReference type="Proteomes" id="UP001279734"/>
    </source>
</evidence>
<dbReference type="PANTHER" id="PTHR46407:SF4">
    <property type="entry name" value="F-BOX DOMAIN-CONTAINING PROTEIN"/>
    <property type="match status" value="1"/>
</dbReference>
<evidence type="ECO:0000313" key="2">
    <source>
        <dbReference type="EMBL" id="GMH08229.1"/>
    </source>
</evidence>
<dbReference type="SMART" id="SM00256">
    <property type="entry name" value="FBOX"/>
    <property type="match status" value="1"/>
</dbReference>
<dbReference type="InterPro" id="IPR001810">
    <property type="entry name" value="F-box_dom"/>
</dbReference>
<dbReference type="InterPro" id="IPR006652">
    <property type="entry name" value="Kelch_1"/>
</dbReference>
<organism evidence="2 3">
    <name type="scientific">Nepenthes gracilis</name>
    <name type="common">Slender pitcher plant</name>
    <dbReference type="NCBI Taxonomy" id="150966"/>
    <lineage>
        <taxon>Eukaryota</taxon>
        <taxon>Viridiplantae</taxon>
        <taxon>Streptophyta</taxon>
        <taxon>Embryophyta</taxon>
        <taxon>Tracheophyta</taxon>
        <taxon>Spermatophyta</taxon>
        <taxon>Magnoliopsida</taxon>
        <taxon>eudicotyledons</taxon>
        <taxon>Gunneridae</taxon>
        <taxon>Pentapetalae</taxon>
        <taxon>Caryophyllales</taxon>
        <taxon>Nepenthaceae</taxon>
        <taxon>Nepenthes</taxon>
    </lineage>
</organism>
<name>A0AAD3SC94_NEPGR</name>
<dbReference type="InterPro" id="IPR015915">
    <property type="entry name" value="Kelch-typ_b-propeller"/>
</dbReference>
<dbReference type="InterPro" id="IPR044595">
    <property type="entry name" value="KMD1-4"/>
</dbReference>
<reference evidence="2" key="1">
    <citation type="submission" date="2023-05" db="EMBL/GenBank/DDBJ databases">
        <title>Nepenthes gracilis genome sequencing.</title>
        <authorList>
            <person name="Fukushima K."/>
        </authorList>
    </citation>
    <scope>NUCLEOTIDE SEQUENCE</scope>
    <source>
        <strain evidence="2">SING2019-196</strain>
    </source>
</reference>
<comment type="caution">
    <text evidence="2">The sequence shown here is derived from an EMBL/GenBank/DDBJ whole genome shotgun (WGS) entry which is preliminary data.</text>
</comment>
<feature type="domain" description="F-box" evidence="1">
    <location>
        <begin position="11"/>
        <end position="52"/>
    </location>
</feature>
<proteinExistence type="predicted"/>
<dbReference type="SUPFAM" id="SSF81383">
    <property type="entry name" value="F-box domain"/>
    <property type="match status" value="1"/>
</dbReference>
<protein>
    <recommendedName>
        <fullName evidence="1">F-box domain-containing protein</fullName>
    </recommendedName>
</protein>
<dbReference type="Pfam" id="PF12937">
    <property type="entry name" value="F-box-like"/>
    <property type="match status" value="1"/>
</dbReference>
<dbReference type="PANTHER" id="PTHR46407">
    <property type="entry name" value="OS02G0208700 PROTEIN"/>
    <property type="match status" value="1"/>
</dbReference>
<dbReference type="EMBL" id="BSYO01000008">
    <property type="protein sequence ID" value="GMH08229.1"/>
    <property type="molecule type" value="Genomic_DNA"/>
</dbReference>
<dbReference type="SUPFAM" id="SSF117281">
    <property type="entry name" value="Kelch motif"/>
    <property type="match status" value="1"/>
</dbReference>
<dbReference type="Gene3D" id="1.20.1280.50">
    <property type="match status" value="1"/>
</dbReference>
<keyword evidence="3" id="KW-1185">Reference proteome</keyword>
<evidence type="ECO:0000259" key="1">
    <source>
        <dbReference type="SMART" id="SM00256"/>
    </source>
</evidence>
<gene>
    <name evidence="2" type="ORF">Nepgr_010069</name>
</gene>